<proteinExistence type="predicted"/>
<feature type="compositionally biased region" description="Basic and acidic residues" evidence="1">
    <location>
        <begin position="165"/>
        <end position="176"/>
    </location>
</feature>
<evidence type="ECO:0000256" key="1">
    <source>
        <dbReference type="SAM" id="MobiDB-lite"/>
    </source>
</evidence>
<organism evidence="3 4">
    <name type="scientific">Gymnopus androsaceus JB14</name>
    <dbReference type="NCBI Taxonomy" id="1447944"/>
    <lineage>
        <taxon>Eukaryota</taxon>
        <taxon>Fungi</taxon>
        <taxon>Dikarya</taxon>
        <taxon>Basidiomycota</taxon>
        <taxon>Agaricomycotina</taxon>
        <taxon>Agaricomycetes</taxon>
        <taxon>Agaricomycetidae</taxon>
        <taxon>Agaricales</taxon>
        <taxon>Marasmiineae</taxon>
        <taxon>Omphalotaceae</taxon>
        <taxon>Gymnopus</taxon>
    </lineage>
</organism>
<keyword evidence="2" id="KW-0732">Signal</keyword>
<name>A0A6A4GAQ2_9AGAR</name>
<keyword evidence="4" id="KW-1185">Reference proteome</keyword>
<feature type="region of interest" description="Disordered" evidence="1">
    <location>
        <begin position="157"/>
        <end position="176"/>
    </location>
</feature>
<sequence>MHFNCFSATTFLALVLASIVCMVCAVPVGTDLDIWHQPEPASTIVERGGNVLQKPNSVLSLTFFTAAEIEARMGIKHTNILPCTEAQDKMMVAMVEKMMKLLAEKLDLYKPVHSFTPEMCAWWYKAKDRRNVQASHANGMVRIQMAESKLDTKVPVRGHISMGNKPEKAGGENGQKEEVELEIKRLPQMKVIAAVTDNRVT</sequence>
<feature type="chain" id="PRO_5025439015" evidence="2">
    <location>
        <begin position="26"/>
        <end position="201"/>
    </location>
</feature>
<feature type="signal peptide" evidence="2">
    <location>
        <begin position="1"/>
        <end position="25"/>
    </location>
</feature>
<gene>
    <name evidence="3" type="ORF">BT96DRAFT_1010436</name>
</gene>
<reference evidence="3" key="1">
    <citation type="journal article" date="2019" name="Environ. Microbiol.">
        <title>Fungal ecological strategies reflected in gene transcription - a case study of two litter decomposers.</title>
        <authorList>
            <person name="Barbi F."/>
            <person name="Kohler A."/>
            <person name="Barry K."/>
            <person name="Baskaran P."/>
            <person name="Daum C."/>
            <person name="Fauchery L."/>
            <person name="Ihrmark K."/>
            <person name="Kuo A."/>
            <person name="LaButti K."/>
            <person name="Lipzen A."/>
            <person name="Morin E."/>
            <person name="Grigoriev I.V."/>
            <person name="Henrissat B."/>
            <person name="Lindahl B."/>
            <person name="Martin F."/>
        </authorList>
    </citation>
    <scope>NUCLEOTIDE SEQUENCE</scope>
    <source>
        <strain evidence="3">JB14</strain>
    </source>
</reference>
<evidence type="ECO:0000256" key="2">
    <source>
        <dbReference type="SAM" id="SignalP"/>
    </source>
</evidence>
<protein>
    <submittedName>
        <fullName evidence="3">Uncharacterized protein</fullName>
    </submittedName>
</protein>
<dbReference type="AlphaFoldDB" id="A0A6A4GAQ2"/>
<evidence type="ECO:0000313" key="3">
    <source>
        <dbReference type="EMBL" id="KAE9382554.1"/>
    </source>
</evidence>
<dbReference type="EMBL" id="ML771347">
    <property type="protein sequence ID" value="KAE9382554.1"/>
    <property type="molecule type" value="Genomic_DNA"/>
</dbReference>
<dbReference type="Proteomes" id="UP000799118">
    <property type="component" value="Unassembled WGS sequence"/>
</dbReference>
<accession>A0A6A4GAQ2</accession>
<evidence type="ECO:0000313" key="4">
    <source>
        <dbReference type="Proteomes" id="UP000799118"/>
    </source>
</evidence>